<protein>
    <submittedName>
        <fullName evidence="2">Uncharacterized protein</fullName>
    </submittedName>
</protein>
<gene>
    <name evidence="2" type="ORF">HGM15179_004580</name>
</gene>
<sequence length="98" mass="11011">MNGMVGYKLGCLLAVTYQLWITAGLNASCQSLHLNSPEFTKTVLLDEDIGQAQAVDFTPSQLQRILLDKMTSIQLDKHIMPWVSNWLMGQAQMVTPDW</sequence>
<comment type="caution">
    <text evidence="2">The sequence shown here is derived from an EMBL/GenBank/DDBJ whole genome shotgun (WGS) entry which is preliminary data.</text>
</comment>
<accession>A0A8K1LQG2</accession>
<evidence type="ECO:0000313" key="2">
    <source>
        <dbReference type="EMBL" id="TRZ22534.1"/>
    </source>
</evidence>
<organism evidence="2 3">
    <name type="scientific">Zosterops borbonicus</name>
    <dbReference type="NCBI Taxonomy" id="364589"/>
    <lineage>
        <taxon>Eukaryota</taxon>
        <taxon>Metazoa</taxon>
        <taxon>Chordata</taxon>
        <taxon>Craniata</taxon>
        <taxon>Vertebrata</taxon>
        <taxon>Euteleostomi</taxon>
        <taxon>Archelosauria</taxon>
        <taxon>Archosauria</taxon>
        <taxon>Dinosauria</taxon>
        <taxon>Saurischia</taxon>
        <taxon>Theropoda</taxon>
        <taxon>Coelurosauria</taxon>
        <taxon>Aves</taxon>
        <taxon>Neognathae</taxon>
        <taxon>Neoaves</taxon>
        <taxon>Telluraves</taxon>
        <taxon>Australaves</taxon>
        <taxon>Passeriformes</taxon>
        <taxon>Sylvioidea</taxon>
        <taxon>Zosteropidae</taxon>
        <taxon>Zosterops</taxon>
    </lineage>
</organism>
<keyword evidence="3" id="KW-1185">Reference proteome</keyword>
<dbReference type="AlphaFoldDB" id="A0A8K1LQG2"/>
<reference evidence="2" key="1">
    <citation type="submission" date="2019-04" db="EMBL/GenBank/DDBJ databases">
        <title>Genome assembly of Zosterops borbonicus 15179.</title>
        <authorList>
            <person name="Leroy T."/>
            <person name="Anselmetti Y."/>
            <person name="Tilak M.-K."/>
            <person name="Nabholz B."/>
        </authorList>
    </citation>
    <scope>NUCLEOTIDE SEQUENCE</scope>
    <source>
        <strain evidence="2">HGM_15179</strain>
        <tissue evidence="2">Muscle</tissue>
    </source>
</reference>
<dbReference type="EMBL" id="SWJQ01000093">
    <property type="protein sequence ID" value="TRZ22534.1"/>
    <property type="molecule type" value="Genomic_DNA"/>
</dbReference>
<evidence type="ECO:0000313" key="3">
    <source>
        <dbReference type="Proteomes" id="UP000796761"/>
    </source>
</evidence>
<evidence type="ECO:0000256" key="1">
    <source>
        <dbReference type="SAM" id="SignalP"/>
    </source>
</evidence>
<dbReference type="Proteomes" id="UP000796761">
    <property type="component" value="Unassembled WGS sequence"/>
</dbReference>
<name>A0A8K1LQG2_9PASS</name>
<feature type="signal peptide" evidence="1">
    <location>
        <begin position="1"/>
        <end position="27"/>
    </location>
</feature>
<proteinExistence type="predicted"/>
<feature type="chain" id="PRO_5035472231" evidence="1">
    <location>
        <begin position="28"/>
        <end position="98"/>
    </location>
</feature>
<keyword evidence="1" id="KW-0732">Signal</keyword>